<evidence type="ECO:0000313" key="2">
    <source>
        <dbReference type="EMBL" id="PTB67378.1"/>
    </source>
</evidence>
<feature type="compositionally biased region" description="Acidic residues" evidence="1">
    <location>
        <begin position="394"/>
        <end position="407"/>
    </location>
</feature>
<name>A0A2T4BDM9_9HYPO</name>
<proteinExistence type="predicted"/>
<organism evidence="2 3">
    <name type="scientific">Trichoderma citrinoviride</name>
    <dbReference type="NCBI Taxonomy" id="58853"/>
    <lineage>
        <taxon>Eukaryota</taxon>
        <taxon>Fungi</taxon>
        <taxon>Dikarya</taxon>
        <taxon>Ascomycota</taxon>
        <taxon>Pezizomycotina</taxon>
        <taxon>Sordariomycetes</taxon>
        <taxon>Hypocreomycetidae</taxon>
        <taxon>Hypocreales</taxon>
        <taxon>Hypocreaceae</taxon>
        <taxon>Trichoderma</taxon>
    </lineage>
</organism>
<protein>
    <submittedName>
        <fullName evidence="2">Uncharacterized protein</fullName>
    </submittedName>
</protein>
<feature type="compositionally biased region" description="Low complexity" evidence="1">
    <location>
        <begin position="443"/>
        <end position="457"/>
    </location>
</feature>
<dbReference type="OrthoDB" id="5418627at2759"/>
<feature type="region of interest" description="Disordered" evidence="1">
    <location>
        <begin position="74"/>
        <end position="248"/>
    </location>
</feature>
<accession>A0A2T4BDM9</accession>
<gene>
    <name evidence="2" type="ORF">BBK36DRAFT_1158216</name>
</gene>
<feature type="compositionally biased region" description="Low complexity" evidence="1">
    <location>
        <begin position="132"/>
        <end position="155"/>
    </location>
</feature>
<feature type="compositionally biased region" description="Low complexity" evidence="1">
    <location>
        <begin position="113"/>
        <end position="124"/>
    </location>
</feature>
<dbReference type="RefSeq" id="XP_024750698.1">
    <property type="nucleotide sequence ID" value="XM_024894087.1"/>
</dbReference>
<dbReference type="AlphaFoldDB" id="A0A2T4BDM9"/>
<sequence length="652" mass="69352">MEATLLSSLHTKLDDLEGKMRAYRCDLLSDFQRYYHDLLADVPPSVASSVQRAIVQSFANYPTLRPELEAAVADSQPPRPAAFQQPAARIEPPGTPTTSSRDRETELRGLFTPSYLPLLDSSPPVQYDPRPAATSPGASTAAATASTTATQTTASVPLPPVMAPRTAGSGSGSGTATDHGITEGGLATAGNDTPPADPQALTEAHHLVRTATEESTSSINSDRSDAKARRSALRRSSSTSKPPQSPRRVRFEVMGAEVLPTSSPQQVEFLTPVASSPALEDDSIASGMILGGDMDEWEPPVRKSSSTEALRALSRAPAEEGTVWTVVNPDTDEDPSHSKNTTGTAQEKPTTSAEPNTSTANHHTTSIPLRAAQASNTTSSYSSDDVNNHRSDHDDDDGDSSNDDDDYLAMPKRNSPAVGKPASASLAQLPPKRAANGHSAAASLPSRSSINSSNSSNHVDRRNPPPFQDEPLADDGDDDDDMFEFEPGGLSAPPKPRERPPPPPDDDDDEEEELSDDSEDGVSDMNRPSHQPLYSTSPAVPIMRPARLENSMSTVSRFQPGSLGSYKGRPVVMPVVRNPEVHARAASLGNFNTFVGGLDGRSGMDEADLSSFRASFVRSGFTGTPRSFTERFMMEEAQAQAQAEKEGNGSAQ</sequence>
<feature type="region of interest" description="Disordered" evidence="1">
    <location>
        <begin position="289"/>
        <end position="540"/>
    </location>
</feature>
<keyword evidence="3" id="KW-1185">Reference proteome</keyword>
<feature type="compositionally biased region" description="Acidic residues" evidence="1">
    <location>
        <begin position="471"/>
        <end position="484"/>
    </location>
</feature>
<dbReference type="EMBL" id="KZ680211">
    <property type="protein sequence ID" value="PTB67378.1"/>
    <property type="molecule type" value="Genomic_DNA"/>
</dbReference>
<feature type="compositionally biased region" description="Polar residues" evidence="1">
    <location>
        <begin position="526"/>
        <end position="538"/>
    </location>
</feature>
<feature type="compositionally biased region" description="Polar residues" evidence="1">
    <location>
        <begin position="338"/>
        <end position="381"/>
    </location>
</feature>
<dbReference type="Proteomes" id="UP000241546">
    <property type="component" value="Unassembled WGS sequence"/>
</dbReference>
<feature type="compositionally biased region" description="Acidic residues" evidence="1">
    <location>
        <begin position="504"/>
        <end position="522"/>
    </location>
</feature>
<dbReference type="GeneID" id="36602205"/>
<evidence type="ECO:0000256" key="1">
    <source>
        <dbReference type="SAM" id="MobiDB-lite"/>
    </source>
</evidence>
<evidence type="ECO:0000313" key="3">
    <source>
        <dbReference type="Proteomes" id="UP000241546"/>
    </source>
</evidence>
<reference evidence="3" key="1">
    <citation type="submission" date="2016-07" db="EMBL/GenBank/DDBJ databases">
        <title>Multiple horizontal gene transfer events from other fungi enriched the ability of initially mycotrophic Trichoderma (Ascomycota) to feed on dead plant biomass.</title>
        <authorList>
            <consortium name="DOE Joint Genome Institute"/>
            <person name="Atanasova L."/>
            <person name="Chenthamara K."/>
            <person name="Zhang J."/>
            <person name="Grujic M."/>
            <person name="Henrissat B."/>
            <person name="Kuo A."/>
            <person name="Aerts A."/>
            <person name="Salamov A."/>
            <person name="Lipzen A."/>
            <person name="Labutti K."/>
            <person name="Barry K."/>
            <person name="Miao Y."/>
            <person name="Rahimi M.J."/>
            <person name="Shen Q."/>
            <person name="Grigoriev I.V."/>
            <person name="Kubicek C.P."/>
            <person name="Druzhinina I.S."/>
        </authorList>
    </citation>
    <scope>NUCLEOTIDE SEQUENCE [LARGE SCALE GENOMIC DNA]</scope>
    <source>
        <strain evidence="3">TUCIM 6016</strain>
    </source>
</reference>